<dbReference type="EMBL" id="VXIS01000016">
    <property type="protein sequence ID" value="KAA8913289.1"/>
    <property type="molecule type" value="Genomic_DNA"/>
</dbReference>
<dbReference type="SMART" id="SM00382">
    <property type="entry name" value="AAA"/>
    <property type="match status" value="2"/>
</dbReference>
<feature type="domain" description="AAA+ ATPase" evidence="4">
    <location>
        <begin position="173"/>
        <end position="317"/>
    </location>
</feature>
<dbReference type="GO" id="GO:0005524">
    <property type="term" value="F:ATP binding"/>
    <property type="evidence" value="ECO:0007669"/>
    <property type="project" value="UniProtKB-KW"/>
</dbReference>
<gene>
    <name evidence="5" type="ORF">FN846DRAFT_160212</name>
</gene>
<protein>
    <submittedName>
        <fullName evidence="5">P-loop containing nucleoside triphosphate hydrolase protein</fullName>
    </submittedName>
</protein>
<dbReference type="CDD" id="cd19511">
    <property type="entry name" value="RecA-like_CDC48_r2-like"/>
    <property type="match status" value="1"/>
</dbReference>
<dbReference type="FunFam" id="3.40.50.300:FF:000012">
    <property type="entry name" value="Transitional endoplasmic reticulum ATPase"/>
    <property type="match status" value="1"/>
</dbReference>
<evidence type="ECO:0000313" key="5">
    <source>
        <dbReference type="EMBL" id="KAA8913289.1"/>
    </source>
</evidence>
<dbReference type="PROSITE" id="PS00674">
    <property type="entry name" value="AAA"/>
    <property type="match status" value="2"/>
</dbReference>
<comment type="caution">
    <text evidence="5">The sequence shown here is derived from an EMBL/GenBank/DDBJ whole genome shotgun (WGS) entry which is preliminary data.</text>
</comment>
<dbReference type="InterPro" id="IPR003959">
    <property type="entry name" value="ATPase_AAA_core"/>
</dbReference>
<dbReference type="FunFam" id="3.40.50.300:FF:001721">
    <property type="entry name" value="AAA family ATPase, putative"/>
    <property type="match status" value="1"/>
</dbReference>
<organism evidence="5 6">
    <name type="scientific">Sphaerosporella brunnea</name>
    <dbReference type="NCBI Taxonomy" id="1250544"/>
    <lineage>
        <taxon>Eukaryota</taxon>
        <taxon>Fungi</taxon>
        <taxon>Dikarya</taxon>
        <taxon>Ascomycota</taxon>
        <taxon>Pezizomycotina</taxon>
        <taxon>Pezizomycetes</taxon>
        <taxon>Pezizales</taxon>
        <taxon>Pyronemataceae</taxon>
        <taxon>Sphaerosporella</taxon>
    </lineage>
</organism>
<dbReference type="InterPro" id="IPR041569">
    <property type="entry name" value="AAA_lid_3"/>
</dbReference>
<dbReference type="InterPro" id="IPR050168">
    <property type="entry name" value="AAA_ATPase_domain"/>
</dbReference>
<evidence type="ECO:0000256" key="1">
    <source>
        <dbReference type="ARBA" id="ARBA00022741"/>
    </source>
</evidence>
<keyword evidence="2 3" id="KW-0067">ATP-binding</keyword>
<evidence type="ECO:0000313" key="6">
    <source>
        <dbReference type="Proteomes" id="UP000326924"/>
    </source>
</evidence>
<dbReference type="PANTHER" id="PTHR23077">
    <property type="entry name" value="AAA-FAMILY ATPASE"/>
    <property type="match status" value="1"/>
</dbReference>
<dbReference type="InterPro" id="IPR027417">
    <property type="entry name" value="P-loop_NTPase"/>
</dbReference>
<dbReference type="Gene3D" id="1.10.8.60">
    <property type="match status" value="2"/>
</dbReference>
<sequence length="696" mass="76332">MRAGERDAWRFFMEHTLFETRYIFEGLVFTDIQYKNRKRSFRVEKISVVEESASTPPPEKRADAPNPSPVVPAFLMTEHTTLKLLTETIPEPAKKTKDKPTVKPTLEEDKPKALVPAKPIKPSTTLSSTPTLKPSNVTFSQIGGLYAQIHTLRTLLISVFEDAEEFSRRGLVPPRGVLMYGPSGTGKTMMMKAAATAFASTAKSYVVDGKVMGKYQGESEAAIRKIFAEARQNQPSIIFMDEVDTLAHKRSQGSGEGTEGRVVSTLLMEMDAMETVGADGSIAKVAIVAATNRPNSIDESLRRSGRFEKELEIGIPDADARREILTLLTRKLEFESEGGKTKDEMIAALAARTHGYVGADLEAVVRGAFTLGLDRRRNVGSNPDLADAVASLSLTNGEKPAVIISPLDLEASLKSVKPTAMREIFIEPPKVRWSDIGGQEEVKQALREAVEWPLTHPEVFARLGGTPRKGLLLYGPPGCSKTLTAKALATEAGLNFMAIKGPELFSMYVGESERAVREVFRKARAASPSIIFFDEIDALTANREGKSGGGANVLTALLNEMDGIEALKNVVVLAATNRPEIIDPALMRPGRLDTILYVGPPDFAARKEILRIKTSKMSITEDVDIEEIAQHLDGYSGAEIVNICDEAIHYAMRESFDIQAVKRKHFAAAVLKSVPQITMEMRRKYEQWSVGGVKKI</sequence>
<evidence type="ECO:0000259" key="4">
    <source>
        <dbReference type="SMART" id="SM00382"/>
    </source>
</evidence>
<keyword evidence="5" id="KW-0378">Hydrolase</keyword>
<name>A0A5J5F8C0_9PEZI</name>
<accession>A0A5J5F8C0</accession>
<dbReference type="GO" id="GO:0005737">
    <property type="term" value="C:cytoplasm"/>
    <property type="evidence" value="ECO:0007669"/>
    <property type="project" value="TreeGrafter"/>
</dbReference>
<dbReference type="InParanoid" id="A0A5J5F8C0"/>
<dbReference type="InterPro" id="IPR003960">
    <property type="entry name" value="ATPase_AAA_CS"/>
</dbReference>
<keyword evidence="1 3" id="KW-0547">Nucleotide-binding</keyword>
<dbReference type="Proteomes" id="UP000326924">
    <property type="component" value="Unassembled WGS sequence"/>
</dbReference>
<dbReference type="Pfam" id="PF17862">
    <property type="entry name" value="AAA_lid_3"/>
    <property type="match status" value="2"/>
</dbReference>
<comment type="similarity">
    <text evidence="3">Belongs to the AAA ATPase family.</text>
</comment>
<dbReference type="Pfam" id="PF00004">
    <property type="entry name" value="AAA"/>
    <property type="match status" value="2"/>
</dbReference>
<dbReference type="InterPro" id="IPR003593">
    <property type="entry name" value="AAA+_ATPase"/>
</dbReference>
<keyword evidence="6" id="KW-1185">Reference proteome</keyword>
<evidence type="ECO:0000256" key="2">
    <source>
        <dbReference type="ARBA" id="ARBA00022840"/>
    </source>
</evidence>
<reference evidence="5 6" key="1">
    <citation type="submission" date="2019-09" db="EMBL/GenBank/DDBJ databases">
        <title>Draft genome of the ectomycorrhizal ascomycete Sphaerosporella brunnea.</title>
        <authorList>
            <consortium name="DOE Joint Genome Institute"/>
            <person name="Benucci G.M."/>
            <person name="Marozzi G."/>
            <person name="Antonielli L."/>
            <person name="Sanchez S."/>
            <person name="Marco P."/>
            <person name="Wang X."/>
            <person name="Falini L.B."/>
            <person name="Barry K."/>
            <person name="Haridas S."/>
            <person name="Lipzen A."/>
            <person name="Labutti K."/>
            <person name="Grigoriev I.V."/>
            <person name="Murat C."/>
            <person name="Martin F."/>
            <person name="Albertini E."/>
            <person name="Donnini D."/>
            <person name="Bonito G."/>
        </authorList>
    </citation>
    <scope>NUCLEOTIDE SEQUENCE [LARGE SCALE GENOMIC DNA]</scope>
    <source>
        <strain evidence="5 6">Sb_GMNB300</strain>
    </source>
</reference>
<proteinExistence type="inferred from homology"/>
<feature type="domain" description="AAA+ ATPase" evidence="4">
    <location>
        <begin position="467"/>
        <end position="602"/>
    </location>
</feature>
<dbReference type="Gene3D" id="3.40.50.300">
    <property type="entry name" value="P-loop containing nucleotide triphosphate hydrolases"/>
    <property type="match status" value="2"/>
</dbReference>
<dbReference type="PANTHER" id="PTHR23077:SF27">
    <property type="entry name" value="ATPASE FAMILY GENE 2 PROTEIN HOMOLOG A"/>
    <property type="match status" value="1"/>
</dbReference>
<dbReference type="FunCoup" id="A0A5J5F8C0">
    <property type="interactions" value="404"/>
</dbReference>
<dbReference type="AlphaFoldDB" id="A0A5J5F8C0"/>
<evidence type="ECO:0000256" key="3">
    <source>
        <dbReference type="RuleBase" id="RU003651"/>
    </source>
</evidence>
<dbReference type="OrthoDB" id="27435at2759"/>
<dbReference type="GO" id="GO:0016887">
    <property type="term" value="F:ATP hydrolysis activity"/>
    <property type="evidence" value="ECO:0007669"/>
    <property type="project" value="InterPro"/>
</dbReference>
<dbReference type="SUPFAM" id="SSF52540">
    <property type="entry name" value="P-loop containing nucleoside triphosphate hydrolases"/>
    <property type="match status" value="2"/>
</dbReference>